<feature type="non-terminal residue" evidence="1">
    <location>
        <position position="143"/>
    </location>
</feature>
<dbReference type="InParanoid" id="A0A5C3PVB4"/>
<dbReference type="EMBL" id="ML211057">
    <property type="protein sequence ID" value="TFK90043.1"/>
    <property type="molecule type" value="Genomic_DNA"/>
</dbReference>
<keyword evidence="2" id="KW-1185">Reference proteome</keyword>
<protein>
    <submittedName>
        <fullName evidence="1">Uncharacterized protein</fullName>
    </submittedName>
</protein>
<sequence length="143" mass="15909">AVVSGSVALRFFLPDEMWSPGDMDIYVPDLTYDQFIAAVTDMYRLRFTPIPRKKRPPAGDDMDVDALPPGDAFLPPSMSADVIEVRQFITRTGKRVDVIRAPGNNPTVAINRFWSSLVMNFLRPDVCVSGYPSTTLARVGMLK</sequence>
<organism evidence="1 2">
    <name type="scientific">Polyporus arcularius HHB13444</name>
    <dbReference type="NCBI Taxonomy" id="1314778"/>
    <lineage>
        <taxon>Eukaryota</taxon>
        <taxon>Fungi</taxon>
        <taxon>Dikarya</taxon>
        <taxon>Basidiomycota</taxon>
        <taxon>Agaricomycotina</taxon>
        <taxon>Agaricomycetes</taxon>
        <taxon>Polyporales</taxon>
        <taxon>Polyporaceae</taxon>
        <taxon>Polyporus</taxon>
    </lineage>
</organism>
<dbReference type="Proteomes" id="UP000308197">
    <property type="component" value="Unassembled WGS sequence"/>
</dbReference>
<name>A0A5C3PVB4_9APHY</name>
<dbReference type="AlphaFoldDB" id="A0A5C3PVB4"/>
<gene>
    <name evidence="1" type="ORF">K466DRAFT_468577</name>
</gene>
<feature type="non-terminal residue" evidence="1">
    <location>
        <position position="1"/>
    </location>
</feature>
<proteinExistence type="predicted"/>
<evidence type="ECO:0000313" key="2">
    <source>
        <dbReference type="Proteomes" id="UP000308197"/>
    </source>
</evidence>
<reference evidence="1 2" key="1">
    <citation type="journal article" date="2019" name="Nat. Ecol. Evol.">
        <title>Megaphylogeny resolves global patterns of mushroom evolution.</title>
        <authorList>
            <person name="Varga T."/>
            <person name="Krizsan K."/>
            <person name="Foldi C."/>
            <person name="Dima B."/>
            <person name="Sanchez-Garcia M."/>
            <person name="Sanchez-Ramirez S."/>
            <person name="Szollosi G.J."/>
            <person name="Szarkandi J.G."/>
            <person name="Papp V."/>
            <person name="Albert L."/>
            <person name="Andreopoulos W."/>
            <person name="Angelini C."/>
            <person name="Antonin V."/>
            <person name="Barry K.W."/>
            <person name="Bougher N.L."/>
            <person name="Buchanan P."/>
            <person name="Buyck B."/>
            <person name="Bense V."/>
            <person name="Catcheside P."/>
            <person name="Chovatia M."/>
            <person name="Cooper J."/>
            <person name="Damon W."/>
            <person name="Desjardin D."/>
            <person name="Finy P."/>
            <person name="Geml J."/>
            <person name="Haridas S."/>
            <person name="Hughes K."/>
            <person name="Justo A."/>
            <person name="Karasinski D."/>
            <person name="Kautmanova I."/>
            <person name="Kiss B."/>
            <person name="Kocsube S."/>
            <person name="Kotiranta H."/>
            <person name="LaButti K.M."/>
            <person name="Lechner B.E."/>
            <person name="Liimatainen K."/>
            <person name="Lipzen A."/>
            <person name="Lukacs Z."/>
            <person name="Mihaltcheva S."/>
            <person name="Morgado L.N."/>
            <person name="Niskanen T."/>
            <person name="Noordeloos M.E."/>
            <person name="Ohm R.A."/>
            <person name="Ortiz-Santana B."/>
            <person name="Ovrebo C."/>
            <person name="Racz N."/>
            <person name="Riley R."/>
            <person name="Savchenko A."/>
            <person name="Shiryaev A."/>
            <person name="Soop K."/>
            <person name="Spirin V."/>
            <person name="Szebenyi C."/>
            <person name="Tomsovsky M."/>
            <person name="Tulloss R.E."/>
            <person name="Uehling J."/>
            <person name="Grigoriev I.V."/>
            <person name="Vagvolgyi C."/>
            <person name="Papp T."/>
            <person name="Martin F.M."/>
            <person name="Miettinen O."/>
            <person name="Hibbett D.S."/>
            <person name="Nagy L.G."/>
        </authorList>
    </citation>
    <scope>NUCLEOTIDE SEQUENCE [LARGE SCALE GENOMIC DNA]</scope>
    <source>
        <strain evidence="1 2">HHB13444</strain>
    </source>
</reference>
<evidence type="ECO:0000313" key="1">
    <source>
        <dbReference type="EMBL" id="TFK90043.1"/>
    </source>
</evidence>
<accession>A0A5C3PVB4</accession>